<sequence length="594" mass="65532">MGMAAALRLTLGSVGELFSVILEQLTKETEGGNHSSGKSGGFDVKALRAFRVLRPLRLVSGVPNIVAEEDPAPCAFSGNGRQCTGNGTECRSGWAGPNGGITNFDNFAFAMLTVFQCITMEGWTDVLYWVNDAIGWEWPWVYFVSLIILGSFFVLNLVLGVLSGKESLENKKNNKPEVNQIANSDNKVTIDDYREEDEDKDPYPPCDVPDDEVTVGKFYATFLIQDYFRKFKKRKEQGLVGKHPAKNTTIALQIMAVAGLDSSKAQKYSPSHSTRSWVTPPATPPYQDWTPSYTPLIQVERSESLDQVNGSLPSLHRSSWYTDEPSISYRTFTPASLTVPSSFRNKNSDKQRSADSLVEAVSMAPATWKGGRAPRTAGEPARRRWRQPRGRAERVQASITGSRQPAWITRLPCTHSRVILATPAPTSGFPPVGPSVVSRLCDFWPKASSVWSSHMRSSKRRQAECPSPSCCWGLNWRPCPAPTEPRDASCPRPLPAQVLISEGLGRYARDPKFVSATKHEIADACDLTIDEMESAATTLLNGDVCPRANGDLGPVSHRQDYELQDFGPGYSDEEPDPSREEEDLADEMICITTL</sequence>
<dbReference type="GO" id="GO:0070509">
    <property type="term" value="P:calcium ion import"/>
    <property type="evidence" value="ECO:0007669"/>
    <property type="project" value="TreeGrafter"/>
</dbReference>
<evidence type="ECO:0000313" key="9">
    <source>
        <dbReference type="Proteomes" id="UP000011518"/>
    </source>
</evidence>
<feature type="region of interest" description="Disordered" evidence="5">
    <location>
        <begin position="566"/>
        <end position="585"/>
    </location>
</feature>
<dbReference type="SUPFAM" id="SSF81324">
    <property type="entry name" value="Voltage-gated potassium channels"/>
    <property type="match status" value="1"/>
</dbReference>
<dbReference type="SMART" id="SM01062">
    <property type="entry name" value="Ca_chan_IQ"/>
    <property type="match status" value="1"/>
</dbReference>
<keyword evidence="2 6" id="KW-0812">Transmembrane</keyword>
<dbReference type="InterPro" id="IPR005821">
    <property type="entry name" value="Ion_trans_dom"/>
</dbReference>
<dbReference type="InterPro" id="IPR043203">
    <property type="entry name" value="VGCC_Ca_Na"/>
</dbReference>
<evidence type="ECO:0000313" key="8">
    <source>
        <dbReference type="EMBL" id="ELV10364.1"/>
    </source>
</evidence>
<dbReference type="EMBL" id="KB367803">
    <property type="protein sequence ID" value="ELV10364.1"/>
    <property type="molecule type" value="Genomic_DNA"/>
</dbReference>
<dbReference type="PANTHER" id="PTHR10037">
    <property type="entry name" value="VOLTAGE-GATED CATION CHANNEL CALCIUM AND SODIUM"/>
    <property type="match status" value="1"/>
</dbReference>
<dbReference type="PANTHER" id="PTHR10037:SF137">
    <property type="entry name" value="VOLTAGE-DEPENDENT T-TYPE CALCIUM CHANNEL SUBUNIT ALPHA"/>
    <property type="match status" value="1"/>
</dbReference>
<dbReference type="eggNOG" id="KOG2301">
    <property type="taxonomic scope" value="Eukaryota"/>
</dbReference>
<protein>
    <submittedName>
        <fullName evidence="8">Voltage-dependent L-type calcium channel subunit alpha-1D</fullName>
    </submittedName>
</protein>
<dbReference type="Gene3D" id="1.10.287.70">
    <property type="match status" value="1"/>
</dbReference>
<accession>L8Y5N0</accession>
<dbReference type="Proteomes" id="UP000011518">
    <property type="component" value="Unassembled WGS sequence"/>
</dbReference>
<dbReference type="STRING" id="246437.L8Y5N0"/>
<dbReference type="InParanoid" id="L8Y5N0"/>
<evidence type="ECO:0000256" key="6">
    <source>
        <dbReference type="SAM" id="Phobius"/>
    </source>
</evidence>
<evidence type="ECO:0000259" key="7">
    <source>
        <dbReference type="SMART" id="SM01062"/>
    </source>
</evidence>
<gene>
    <name evidence="8" type="ORF">TREES_T100010296</name>
</gene>
<feature type="transmembrane region" description="Helical" evidence="6">
    <location>
        <begin position="140"/>
        <end position="162"/>
    </location>
</feature>
<keyword evidence="4 6" id="KW-0472">Membrane</keyword>
<dbReference type="Pfam" id="PF16885">
    <property type="entry name" value="CAC1F_C"/>
    <property type="match status" value="2"/>
</dbReference>
<dbReference type="Pfam" id="PF00520">
    <property type="entry name" value="Ion_trans"/>
    <property type="match status" value="1"/>
</dbReference>
<keyword evidence="3 6" id="KW-1133">Transmembrane helix</keyword>
<dbReference type="AlphaFoldDB" id="L8Y5N0"/>
<evidence type="ECO:0000256" key="1">
    <source>
        <dbReference type="ARBA" id="ARBA00004141"/>
    </source>
</evidence>
<reference evidence="9" key="2">
    <citation type="journal article" date="2013" name="Nat. Commun.">
        <title>Genome of the Chinese tree shrew.</title>
        <authorList>
            <person name="Fan Y."/>
            <person name="Huang Z.Y."/>
            <person name="Cao C.C."/>
            <person name="Chen C.S."/>
            <person name="Chen Y.X."/>
            <person name="Fan D.D."/>
            <person name="He J."/>
            <person name="Hou H.L."/>
            <person name="Hu L."/>
            <person name="Hu X.T."/>
            <person name="Jiang X.T."/>
            <person name="Lai R."/>
            <person name="Lang Y.S."/>
            <person name="Liang B."/>
            <person name="Liao S.G."/>
            <person name="Mu D."/>
            <person name="Ma Y.Y."/>
            <person name="Niu Y.Y."/>
            <person name="Sun X.Q."/>
            <person name="Xia J.Q."/>
            <person name="Xiao J."/>
            <person name="Xiong Z.Q."/>
            <person name="Xu L."/>
            <person name="Yang L."/>
            <person name="Zhang Y."/>
            <person name="Zhao W."/>
            <person name="Zhao X.D."/>
            <person name="Zheng Y.T."/>
            <person name="Zhou J.M."/>
            <person name="Zhu Y.B."/>
            <person name="Zhang G.J."/>
            <person name="Wang J."/>
            <person name="Yao Y.G."/>
        </authorList>
    </citation>
    <scope>NUCLEOTIDE SEQUENCE [LARGE SCALE GENOMIC DNA]</scope>
</reference>
<dbReference type="GO" id="GO:0045956">
    <property type="term" value="P:positive regulation of calcium ion-dependent exocytosis"/>
    <property type="evidence" value="ECO:0007669"/>
    <property type="project" value="TreeGrafter"/>
</dbReference>
<dbReference type="GO" id="GO:0043005">
    <property type="term" value="C:neuron projection"/>
    <property type="evidence" value="ECO:0007669"/>
    <property type="project" value="TreeGrafter"/>
</dbReference>
<dbReference type="GO" id="GO:0008332">
    <property type="term" value="F:low voltage-gated calcium channel activity"/>
    <property type="evidence" value="ECO:0007669"/>
    <property type="project" value="TreeGrafter"/>
</dbReference>
<feature type="compositionally biased region" description="Acidic residues" evidence="5">
    <location>
        <begin position="571"/>
        <end position="585"/>
    </location>
</feature>
<dbReference type="FunFam" id="1.10.287.70:FF:000007">
    <property type="entry name" value="Voltage-dependent L-type calcium channel subunit alpha"/>
    <property type="match status" value="1"/>
</dbReference>
<dbReference type="Pfam" id="PF08763">
    <property type="entry name" value="Ca_chan_IQ"/>
    <property type="match status" value="1"/>
</dbReference>
<dbReference type="GO" id="GO:0005248">
    <property type="term" value="F:voltage-gated sodium channel activity"/>
    <property type="evidence" value="ECO:0007669"/>
    <property type="project" value="TreeGrafter"/>
</dbReference>
<feature type="region of interest" description="Disordered" evidence="5">
    <location>
        <begin position="365"/>
        <end position="401"/>
    </location>
</feature>
<name>L8Y5N0_TUPCH</name>
<dbReference type="GO" id="GO:0001518">
    <property type="term" value="C:voltage-gated sodium channel complex"/>
    <property type="evidence" value="ECO:0007669"/>
    <property type="project" value="TreeGrafter"/>
</dbReference>
<feature type="domain" description="Voltage-dependent calcium channel alpha-1 subunit IQ" evidence="7">
    <location>
        <begin position="210"/>
        <end position="244"/>
    </location>
</feature>
<organism evidence="8 9">
    <name type="scientific">Tupaia chinensis</name>
    <name type="common">Chinese tree shrew</name>
    <name type="synonym">Tupaia belangeri chinensis</name>
    <dbReference type="NCBI Taxonomy" id="246437"/>
    <lineage>
        <taxon>Eukaryota</taxon>
        <taxon>Metazoa</taxon>
        <taxon>Chordata</taxon>
        <taxon>Craniata</taxon>
        <taxon>Vertebrata</taxon>
        <taxon>Euteleostomi</taxon>
        <taxon>Mammalia</taxon>
        <taxon>Eutheria</taxon>
        <taxon>Euarchontoglires</taxon>
        <taxon>Scandentia</taxon>
        <taxon>Tupaiidae</taxon>
        <taxon>Tupaia</taxon>
    </lineage>
</organism>
<dbReference type="InterPro" id="IPR014873">
    <property type="entry name" value="VDCC_a1su_IQ"/>
</dbReference>
<reference evidence="9" key="1">
    <citation type="submission" date="2012-07" db="EMBL/GenBank/DDBJ databases">
        <title>Genome of the Chinese tree shrew, a rising model animal genetically related to primates.</title>
        <authorList>
            <person name="Zhang G."/>
            <person name="Fan Y."/>
            <person name="Yao Y."/>
            <person name="Huang Z."/>
        </authorList>
    </citation>
    <scope>NUCLEOTIDE SEQUENCE [LARGE SCALE GENOMIC DNA]</scope>
</reference>
<dbReference type="Gene3D" id="6.10.250.2180">
    <property type="match status" value="1"/>
</dbReference>
<evidence type="ECO:0000256" key="2">
    <source>
        <dbReference type="ARBA" id="ARBA00022692"/>
    </source>
</evidence>
<proteinExistence type="predicted"/>
<dbReference type="GO" id="GO:0086010">
    <property type="term" value="P:membrane depolarization during action potential"/>
    <property type="evidence" value="ECO:0007669"/>
    <property type="project" value="TreeGrafter"/>
</dbReference>
<evidence type="ECO:0000256" key="3">
    <source>
        <dbReference type="ARBA" id="ARBA00022989"/>
    </source>
</evidence>
<evidence type="ECO:0000256" key="5">
    <source>
        <dbReference type="SAM" id="MobiDB-lite"/>
    </source>
</evidence>
<evidence type="ECO:0000256" key="4">
    <source>
        <dbReference type="ARBA" id="ARBA00023136"/>
    </source>
</evidence>
<dbReference type="InterPro" id="IPR031688">
    <property type="entry name" value="CAC1F_C"/>
</dbReference>
<comment type="subcellular location">
    <subcellularLocation>
        <location evidence="1">Membrane</location>
        <topology evidence="1">Multi-pass membrane protein</topology>
    </subcellularLocation>
</comment>
<keyword evidence="9" id="KW-1185">Reference proteome</keyword>